<proteinExistence type="predicted"/>
<dbReference type="Gene3D" id="3.30.460.10">
    <property type="entry name" value="Beta Polymerase, domain 2"/>
    <property type="match status" value="1"/>
</dbReference>
<dbReference type="InterPro" id="IPR041633">
    <property type="entry name" value="Polbeta"/>
</dbReference>
<dbReference type="Proteomes" id="UP000319296">
    <property type="component" value="Unassembled WGS sequence"/>
</dbReference>
<accession>A0A519BK45</accession>
<dbReference type="InterPro" id="IPR043519">
    <property type="entry name" value="NT_sf"/>
</dbReference>
<dbReference type="Pfam" id="PF18765">
    <property type="entry name" value="Polbeta"/>
    <property type="match status" value="1"/>
</dbReference>
<dbReference type="CDD" id="cd05403">
    <property type="entry name" value="NT_KNTase_like"/>
    <property type="match status" value="1"/>
</dbReference>
<protein>
    <submittedName>
        <fullName evidence="2">Nucleotidyltransferase domain-containing protein</fullName>
    </submittedName>
</protein>
<evidence type="ECO:0000313" key="2">
    <source>
        <dbReference type="EMBL" id="RZD17642.1"/>
    </source>
</evidence>
<reference evidence="2 3" key="1">
    <citation type="journal article" date="2019" name="ISME J.">
        <title>Insights into ecological role of a new deltaproteobacterial order Candidatus Acidulodesulfobacterales by metagenomics and metatranscriptomics.</title>
        <authorList>
            <person name="Tan S."/>
            <person name="Liu J."/>
            <person name="Fang Y."/>
            <person name="Hedlund B.P."/>
            <person name="Lian Z.H."/>
            <person name="Huang L.Y."/>
            <person name="Li J.T."/>
            <person name="Huang L.N."/>
            <person name="Li W.J."/>
            <person name="Jiang H.C."/>
            <person name="Dong H.L."/>
            <person name="Shu W.S."/>
        </authorList>
    </citation>
    <scope>NUCLEOTIDE SEQUENCE [LARGE SCALE GENOMIC DNA]</scope>
    <source>
        <strain evidence="2">AP1</strain>
    </source>
</reference>
<dbReference type="AlphaFoldDB" id="A0A519BK45"/>
<dbReference type="EMBL" id="SGBB01000028">
    <property type="protein sequence ID" value="RZD17642.1"/>
    <property type="molecule type" value="Genomic_DNA"/>
</dbReference>
<comment type="caution">
    <text evidence="2">The sequence shown here is derived from an EMBL/GenBank/DDBJ whole genome shotgun (WGS) entry which is preliminary data.</text>
</comment>
<name>A0A519BK45_9DELT</name>
<gene>
    <name evidence="2" type="ORF">EVG15_10205</name>
</gene>
<dbReference type="PANTHER" id="PTHR43449:SF1">
    <property type="entry name" value="POLYMERASE BETA NUCLEOTIDYLTRANSFERASE DOMAIN-CONTAINING PROTEIN"/>
    <property type="match status" value="1"/>
</dbReference>
<feature type="domain" description="Polymerase beta nucleotidyltransferase" evidence="1">
    <location>
        <begin position="26"/>
        <end position="96"/>
    </location>
</feature>
<organism evidence="2 3">
    <name type="scientific">Candidatus Acididesulfobacter diazotrophicus</name>
    <dbReference type="NCBI Taxonomy" id="2597226"/>
    <lineage>
        <taxon>Bacteria</taxon>
        <taxon>Deltaproteobacteria</taxon>
        <taxon>Candidatus Acidulodesulfobacterales</taxon>
        <taxon>Candidatus Acididesulfobacter</taxon>
    </lineage>
</organism>
<keyword evidence="2" id="KW-0808">Transferase</keyword>
<sequence length="99" mass="11399">MKFKINSISSIEDLKSFLKDFFNGEEVEIFLFGSRAKGNFRQTSDIDLAFLSEGEISYKLSLLKDILENSNLAQKVDIIELKKAPRLKQVIDNEGIRWI</sequence>
<dbReference type="PANTHER" id="PTHR43449">
    <property type="entry name" value="NUCLEOTIDYLTRANSFERASE"/>
    <property type="match status" value="1"/>
</dbReference>
<evidence type="ECO:0000259" key="1">
    <source>
        <dbReference type="Pfam" id="PF18765"/>
    </source>
</evidence>
<dbReference type="SUPFAM" id="SSF81301">
    <property type="entry name" value="Nucleotidyltransferase"/>
    <property type="match status" value="1"/>
</dbReference>
<evidence type="ECO:0000313" key="3">
    <source>
        <dbReference type="Proteomes" id="UP000319296"/>
    </source>
</evidence>
<dbReference type="GO" id="GO:0016740">
    <property type="term" value="F:transferase activity"/>
    <property type="evidence" value="ECO:0007669"/>
    <property type="project" value="UniProtKB-KW"/>
</dbReference>